<comment type="caution">
    <text evidence="2">The sequence shown here is derived from an EMBL/GenBank/DDBJ whole genome shotgun (WGS) entry which is preliminary data.</text>
</comment>
<feature type="chain" id="PRO_5046005215" description="Lipoprotein" evidence="1">
    <location>
        <begin position="28"/>
        <end position="149"/>
    </location>
</feature>
<name>A0ABV6NJQ1_9BACI</name>
<dbReference type="EMBL" id="JBHLTR010000054">
    <property type="protein sequence ID" value="MFC0561001.1"/>
    <property type="molecule type" value="Genomic_DNA"/>
</dbReference>
<protein>
    <recommendedName>
        <fullName evidence="4">Lipoprotein</fullName>
    </recommendedName>
</protein>
<keyword evidence="1" id="KW-0732">Signal</keyword>
<dbReference type="RefSeq" id="WP_273842228.1">
    <property type="nucleotide sequence ID" value="NZ_JAQQWT010000005.1"/>
</dbReference>
<dbReference type="PROSITE" id="PS51257">
    <property type="entry name" value="PROKAR_LIPOPROTEIN"/>
    <property type="match status" value="1"/>
</dbReference>
<evidence type="ECO:0000313" key="2">
    <source>
        <dbReference type="EMBL" id="MFC0561001.1"/>
    </source>
</evidence>
<proteinExistence type="predicted"/>
<keyword evidence="3" id="KW-1185">Reference proteome</keyword>
<evidence type="ECO:0008006" key="4">
    <source>
        <dbReference type="Google" id="ProtNLM"/>
    </source>
</evidence>
<gene>
    <name evidence="2" type="ORF">ACFFH4_18815</name>
</gene>
<evidence type="ECO:0000256" key="1">
    <source>
        <dbReference type="SAM" id="SignalP"/>
    </source>
</evidence>
<evidence type="ECO:0000313" key="3">
    <source>
        <dbReference type="Proteomes" id="UP001589833"/>
    </source>
</evidence>
<sequence>MIKNKIYLAIPLLMGMITLVGCSGSNAENNQLKKAKETVQESTIQQVMTITVEERIDEGYKTVKVLDDANELKTVEEIIENADWEENVYVSMAIPPEYRFRLNPSYYAIWVTPNRDRLEIVIEGKGKYINLPEKESKALFELITGNELN</sequence>
<reference evidence="2 3" key="1">
    <citation type="submission" date="2024-09" db="EMBL/GenBank/DDBJ databases">
        <authorList>
            <person name="Sun Q."/>
            <person name="Mori K."/>
        </authorList>
    </citation>
    <scope>NUCLEOTIDE SEQUENCE [LARGE SCALE GENOMIC DNA]</scope>
    <source>
        <strain evidence="2 3">NCAIM B.02301</strain>
    </source>
</reference>
<dbReference type="Proteomes" id="UP001589833">
    <property type="component" value="Unassembled WGS sequence"/>
</dbReference>
<feature type="signal peptide" evidence="1">
    <location>
        <begin position="1"/>
        <end position="27"/>
    </location>
</feature>
<organism evidence="2 3">
    <name type="scientific">Halalkalibacter alkalisediminis</name>
    <dbReference type="NCBI Taxonomy" id="935616"/>
    <lineage>
        <taxon>Bacteria</taxon>
        <taxon>Bacillati</taxon>
        <taxon>Bacillota</taxon>
        <taxon>Bacilli</taxon>
        <taxon>Bacillales</taxon>
        <taxon>Bacillaceae</taxon>
        <taxon>Halalkalibacter</taxon>
    </lineage>
</organism>
<accession>A0ABV6NJQ1</accession>